<dbReference type="Proteomes" id="UP000092583">
    <property type="component" value="Unassembled WGS sequence"/>
</dbReference>
<organism evidence="2 3">
    <name type="scientific">Kwoniella mangroviensis CBS 10435</name>
    <dbReference type="NCBI Taxonomy" id="1331196"/>
    <lineage>
        <taxon>Eukaryota</taxon>
        <taxon>Fungi</taxon>
        <taxon>Dikarya</taxon>
        <taxon>Basidiomycota</taxon>
        <taxon>Agaricomycotina</taxon>
        <taxon>Tremellomycetes</taxon>
        <taxon>Tremellales</taxon>
        <taxon>Cryptococcaceae</taxon>
        <taxon>Kwoniella</taxon>
    </lineage>
</organism>
<protein>
    <submittedName>
        <fullName evidence="2">Uncharacterized protein</fullName>
    </submittedName>
</protein>
<reference evidence="2 3" key="1">
    <citation type="submission" date="2013-07" db="EMBL/GenBank/DDBJ databases">
        <title>The Genome Sequence of Kwoniella mangroviensis CBS10435.</title>
        <authorList>
            <consortium name="The Broad Institute Genome Sequencing Platform"/>
            <person name="Cuomo C."/>
            <person name="Litvintseva A."/>
            <person name="Chen Y."/>
            <person name="Heitman J."/>
            <person name="Sun S."/>
            <person name="Springer D."/>
            <person name="Dromer F."/>
            <person name="Young S.K."/>
            <person name="Zeng Q."/>
            <person name="Gargeya S."/>
            <person name="Fitzgerald M."/>
            <person name="Abouelleil A."/>
            <person name="Alvarado L."/>
            <person name="Berlin A.M."/>
            <person name="Chapman S.B."/>
            <person name="Dewar J."/>
            <person name="Goldberg J."/>
            <person name="Griggs A."/>
            <person name="Gujja S."/>
            <person name="Hansen M."/>
            <person name="Howarth C."/>
            <person name="Imamovic A."/>
            <person name="Larimer J."/>
            <person name="McCowan C."/>
            <person name="Murphy C."/>
            <person name="Pearson M."/>
            <person name="Priest M."/>
            <person name="Roberts A."/>
            <person name="Saif S."/>
            <person name="Shea T."/>
            <person name="Sykes S."/>
            <person name="Wortman J."/>
            <person name="Nusbaum C."/>
            <person name="Birren B."/>
        </authorList>
    </citation>
    <scope>NUCLEOTIDE SEQUENCE [LARGE SCALE GENOMIC DNA]</scope>
    <source>
        <strain evidence="2 3">CBS 10435</strain>
    </source>
</reference>
<gene>
    <name evidence="2" type="ORF">L486_07518</name>
</gene>
<feature type="compositionally biased region" description="Polar residues" evidence="1">
    <location>
        <begin position="119"/>
        <end position="129"/>
    </location>
</feature>
<dbReference type="AlphaFoldDB" id="A0A1B9IHA0"/>
<feature type="compositionally biased region" description="Low complexity" evidence="1">
    <location>
        <begin position="138"/>
        <end position="164"/>
    </location>
</feature>
<evidence type="ECO:0000256" key="1">
    <source>
        <dbReference type="SAM" id="MobiDB-lite"/>
    </source>
</evidence>
<feature type="region of interest" description="Disordered" evidence="1">
    <location>
        <begin position="39"/>
        <end position="239"/>
    </location>
</feature>
<dbReference type="EMBL" id="KI669468">
    <property type="protein sequence ID" value="OCF54863.1"/>
    <property type="molecule type" value="Genomic_DNA"/>
</dbReference>
<evidence type="ECO:0000313" key="2">
    <source>
        <dbReference type="EMBL" id="OCF54863.1"/>
    </source>
</evidence>
<dbReference type="OrthoDB" id="2564834at2759"/>
<sequence length="239" mass="26435">MMGFKKKLTSFLPSDATNRLQNVLTVEWEGQGKTVLVELPDTARNENNEVEMAGLTSSAGGYGRLNDDDEDERSYSRPSRSAYNQNYDNPYQTSSLSSSSKHKKHPSYSSKTLPPIPPSNSSKVGNVNRNPFEPEYHSPQPSSSSTYSYSSGSGSSPYTVSTSQFGAQQAYNQGNGSLNRIGEKKPMPNPWGNKYREDDIDLLGDIGGGDIHSSTTTSYSRDELRDTRDNYDSLENPFR</sequence>
<feature type="compositionally biased region" description="Polar residues" evidence="1">
    <location>
        <begin position="165"/>
        <end position="178"/>
    </location>
</feature>
<accession>A0A1B9IHA0</accession>
<feature type="compositionally biased region" description="Polar residues" evidence="1">
    <location>
        <begin position="76"/>
        <end position="93"/>
    </location>
</feature>
<evidence type="ECO:0000313" key="3">
    <source>
        <dbReference type="Proteomes" id="UP000092583"/>
    </source>
</evidence>
<feature type="compositionally biased region" description="Basic and acidic residues" evidence="1">
    <location>
        <begin position="220"/>
        <end position="231"/>
    </location>
</feature>
<keyword evidence="3" id="KW-1185">Reference proteome</keyword>
<reference evidence="3" key="2">
    <citation type="submission" date="2013-12" db="EMBL/GenBank/DDBJ databases">
        <title>Evolution of pathogenesis and genome organization in the Tremellales.</title>
        <authorList>
            <person name="Cuomo C."/>
            <person name="Litvintseva A."/>
            <person name="Heitman J."/>
            <person name="Chen Y."/>
            <person name="Sun S."/>
            <person name="Springer D."/>
            <person name="Dromer F."/>
            <person name="Young S."/>
            <person name="Zeng Q."/>
            <person name="Chapman S."/>
            <person name="Gujja S."/>
            <person name="Saif S."/>
            <person name="Birren B."/>
        </authorList>
    </citation>
    <scope>NUCLEOTIDE SEQUENCE [LARGE SCALE GENOMIC DNA]</scope>
    <source>
        <strain evidence="3">CBS 10435</strain>
    </source>
</reference>
<name>A0A1B9IHA0_9TREE</name>
<proteinExistence type="predicted"/>